<evidence type="ECO:0000313" key="5">
    <source>
        <dbReference type="EMBL" id="GJN35134.1"/>
    </source>
</evidence>
<gene>
    <name evidence="5" type="primary">gb23878</name>
    <name evidence="5" type="ORF">PR202_gb23878</name>
</gene>
<feature type="compositionally biased region" description="Basic and acidic residues" evidence="3">
    <location>
        <begin position="234"/>
        <end position="244"/>
    </location>
</feature>
<reference evidence="5" key="1">
    <citation type="journal article" date="2018" name="DNA Res.">
        <title>Multiple hybrid de novo genome assembly of finger millet, an orphan allotetraploid crop.</title>
        <authorList>
            <person name="Hatakeyama M."/>
            <person name="Aluri S."/>
            <person name="Balachadran M.T."/>
            <person name="Sivarajan S.R."/>
            <person name="Patrignani A."/>
            <person name="Gruter S."/>
            <person name="Poveda L."/>
            <person name="Shimizu-Inatsugi R."/>
            <person name="Baeten J."/>
            <person name="Francoijs K.J."/>
            <person name="Nataraja K.N."/>
            <person name="Reddy Y.A.N."/>
            <person name="Phadnis S."/>
            <person name="Ravikumar R.L."/>
            <person name="Schlapbach R."/>
            <person name="Sreeman S.M."/>
            <person name="Shimizu K.K."/>
        </authorList>
    </citation>
    <scope>NUCLEOTIDE SEQUENCE</scope>
</reference>
<dbReference type="PROSITE" id="PS50158">
    <property type="entry name" value="ZF_CCHC"/>
    <property type="match status" value="1"/>
</dbReference>
<feature type="domain" description="CCHC-type" evidence="4">
    <location>
        <begin position="292"/>
        <end position="305"/>
    </location>
</feature>
<keyword evidence="2" id="KW-0175">Coiled coil</keyword>
<keyword evidence="1" id="KW-0863">Zinc-finger</keyword>
<feature type="region of interest" description="Disordered" evidence="3">
    <location>
        <begin position="305"/>
        <end position="328"/>
    </location>
</feature>
<sequence>MYQSALRFSEAEKRAKDVEISEAKPTNRKAKNEEMDMIIEERDQALLDAERFEQDMIEAQDDFYAFKAAHLPVEGNWDEITLEYGEQEDDDPESSRQGANAQPSLVEILATVINRQQNEAELLRQLVENTSNLGGHGENRNNNQPRQCTYSEFFWVPIHRRLSVPGNLWTRIIGCVRPSPSSVCWTAQSTRRGKLQEFTDLKQGGRNVLQYSEAFNHLAQYAIEYVNTEEKRGAMRQVEEEDRKRKAPASASETAQAKHRLQSNQYRAPYQQLGNPNARAPQPADRGGNYPCYNCGRTGHFAKNCTAPRRNNNVNQRPNQSRNVNAPSRGAQVNYTNAEDIPQGETVLTGLDTQRNDLQTQVDTQQREIQRLTAALEASETRVTEVTGQRDTLAQEVDRRGTIMQQRANHNEHLQHQLTAAQHEMELMGEDLETLAHENQGLQEQLEAALAPQAAPEEEEPQEDMDEESDVDYEAPVGDRT</sequence>
<dbReference type="EMBL" id="BQKI01000087">
    <property type="protein sequence ID" value="GJN35134.1"/>
    <property type="molecule type" value="Genomic_DNA"/>
</dbReference>
<feature type="compositionally biased region" description="Low complexity" evidence="3">
    <location>
        <begin position="442"/>
        <end position="455"/>
    </location>
</feature>
<organism evidence="5 6">
    <name type="scientific">Eleusine coracana subsp. coracana</name>
    <dbReference type="NCBI Taxonomy" id="191504"/>
    <lineage>
        <taxon>Eukaryota</taxon>
        <taxon>Viridiplantae</taxon>
        <taxon>Streptophyta</taxon>
        <taxon>Embryophyta</taxon>
        <taxon>Tracheophyta</taxon>
        <taxon>Spermatophyta</taxon>
        <taxon>Magnoliopsida</taxon>
        <taxon>Liliopsida</taxon>
        <taxon>Poales</taxon>
        <taxon>Poaceae</taxon>
        <taxon>PACMAD clade</taxon>
        <taxon>Chloridoideae</taxon>
        <taxon>Cynodonteae</taxon>
        <taxon>Eleusininae</taxon>
        <taxon>Eleusine</taxon>
    </lineage>
</organism>
<keyword evidence="1" id="KW-0862">Zinc</keyword>
<dbReference type="Proteomes" id="UP001054889">
    <property type="component" value="Unassembled WGS sequence"/>
</dbReference>
<dbReference type="GO" id="GO:0003676">
    <property type="term" value="F:nucleic acid binding"/>
    <property type="evidence" value="ECO:0007669"/>
    <property type="project" value="InterPro"/>
</dbReference>
<feature type="region of interest" description="Disordered" evidence="3">
    <location>
        <begin position="234"/>
        <end position="261"/>
    </location>
</feature>
<evidence type="ECO:0000259" key="4">
    <source>
        <dbReference type="PROSITE" id="PS50158"/>
    </source>
</evidence>
<name>A0AAV5FK02_ELECO</name>
<evidence type="ECO:0000256" key="2">
    <source>
        <dbReference type="SAM" id="Coils"/>
    </source>
</evidence>
<feature type="region of interest" description="Disordered" evidence="3">
    <location>
        <begin position="437"/>
        <end position="481"/>
    </location>
</feature>
<feature type="region of interest" description="Disordered" evidence="3">
    <location>
        <begin position="1"/>
        <end position="35"/>
    </location>
</feature>
<dbReference type="InterPro" id="IPR001878">
    <property type="entry name" value="Znf_CCHC"/>
</dbReference>
<evidence type="ECO:0000256" key="3">
    <source>
        <dbReference type="SAM" id="MobiDB-lite"/>
    </source>
</evidence>
<feature type="coiled-coil region" evidence="2">
    <location>
        <begin position="348"/>
        <end position="382"/>
    </location>
</feature>
<dbReference type="InterPro" id="IPR036875">
    <property type="entry name" value="Znf_CCHC_sf"/>
</dbReference>
<evidence type="ECO:0000313" key="6">
    <source>
        <dbReference type="Proteomes" id="UP001054889"/>
    </source>
</evidence>
<proteinExistence type="predicted"/>
<feature type="compositionally biased region" description="Acidic residues" evidence="3">
    <location>
        <begin position="456"/>
        <end position="473"/>
    </location>
</feature>
<keyword evidence="6" id="KW-1185">Reference proteome</keyword>
<dbReference type="GO" id="GO:0008270">
    <property type="term" value="F:zinc ion binding"/>
    <property type="evidence" value="ECO:0007669"/>
    <property type="project" value="UniProtKB-KW"/>
</dbReference>
<dbReference type="Gene3D" id="4.10.60.10">
    <property type="entry name" value="Zinc finger, CCHC-type"/>
    <property type="match status" value="1"/>
</dbReference>
<comment type="caution">
    <text evidence="5">The sequence shown here is derived from an EMBL/GenBank/DDBJ whole genome shotgun (WGS) entry which is preliminary data.</text>
</comment>
<accession>A0AAV5FK02</accession>
<reference evidence="5" key="2">
    <citation type="submission" date="2021-12" db="EMBL/GenBank/DDBJ databases">
        <title>Resequencing data analysis of finger millet.</title>
        <authorList>
            <person name="Hatakeyama M."/>
            <person name="Aluri S."/>
            <person name="Balachadran M.T."/>
            <person name="Sivarajan S.R."/>
            <person name="Poveda L."/>
            <person name="Shimizu-Inatsugi R."/>
            <person name="Schlapbach R."/>
            <person name="Sreeman S.M."/>
            <person name="Shimizu K.K."/>
        </authorList>
    </citation>
    <scope>NUCLEOTIDE SEQUENCE</scope>
</reference>
<dbReference type="SMART" id="SM00343">
    <property type="entry name" value="ZnF_C2HC"/>
    <property type="match status" value="1"/>
</dbReference>
<dbReference type="SUPFAM" id="SSF57756">
    <property type="entry name" value="Retrovirus zinc finger-like domains"/>
    <property type="match status" value="1"/>
</dbReference>
<dbReference type="AlphaFoldDB" id="A0AAV5FK02"/>
<keyword evidence="1" id="KW-0479">Metal-binding</keyword>
<dbReference type="Pfam" id="PF00098">
    <property type="entry name" value="zf-CCHC"/>
    <property type="match status" value="1"/>
</dbReference>
<feature type="compositionally biased region" description="Low complexity" evidence="3">
    <location>
        <begin position="308"/>
        <end position="325"/>
    </location>
</feature>
<protein>
    <recommendedName>
        <fullName evidence="4">CCHC-type domain-containing protein</fullName>
    </recommendedName>
</protein>
<evidence type="ECO:0000256" key="1">
    <source>
        <dbReference type="PROSITE-ProRule" id="PRU00047"/>
    </source>
</evidence>
<feature type="compositionally biased region" description="Basic and acidic residues" evidence="3">
    <location>
        <begin position="9"/>
        <end position="22"/>
    </location>
</feature>